<organism evidence="4 5">
    <name type="scientific">Catenulispora pinistramenti</name>
    <dbReference type="NCBI Taxonomy" id="2705254"/>
    <lineage>
        <taxon>Bacteria</taxon>
        <taxon>Bacillati</taxon>
        <taxon>Actinomycetota</taxon>
        <taxon>Actinomycetes</taxon>
        <taxon>Catenulisporales</taxon>
        <taxon>Catenulisporaceae</taxon>
        <taxon>Catenulispora</taxon>
    </lineage>
</organism>
<dbReference type="SUPFAM" id="SSF52540">
    <property type="entry name" value="P-loop containing nucleoside triphosphate hydrolases"/>
    <property type="match status" value="1"/>
</dbReference>
<dbReference type="PANTHER" id="PTHR16305:SF35">
    <property type="entry name" value="TRANSCRIPTIONAL ACTIVATOR DOMAIN"/>
    <property type="match status" value="1"/>
</dbReference>
<gene>
    <name evidence="4" type="ORF">KGQ19_44520</name>
</gene>
<evidence type="ECO:0000256" key="1">
    <source>
        <dbReference type="ARBA" id="ARBA00022741"/>
    </source>
</evidence>
<keyword evidence="5" id="KW-1185">Reference proteome</keyword>
<dbReference type="RefSeq" id="WP_212020985.1">
    <property type="nucleotide sequence ID" value="NZ_JAAFYZ010000302.1"/>
</dbReference>
<dbReference type="PANTHER" id="PTHR16305">
    <property type="entry name" value="TESTICULAR SOLUBLE ADENYLYL CYCLASE"/>
    <property type="match status" value="1"/>
</dbReference>
<dbReference type="Gene3D" id="3.40.50.300">
    <property type="entry name" value="P-loop containing nucleotide triphosphate hydrolases"/>
    <property type="match status" value="1"/>
</dbReference>
<feature type="domain" description="Orc1-like AAA ATPase" evidence="3">
    <location>
        <begin position="14"/>
        <end position="173"/>
    </location>
</feature>
<feature type="non-terminal residue" evidence="4">
    <location>
        <position position="432"/>
    </location>
</feature>
<name>A0ABS5L6I1_9ACTN</name>
<reference evidence="4 5" key="1">
    <citation type="submission" date="2020-02" db="EMBL/GenBank/DDBJ databases">
        <title>Acidophilic actinobacteria isolated from forest soil.</title>
        <authorList>
            <person name="Golinska P."/>
        </authorList>
    </citation>
    <scope>NUCLEOTIDE SEQUENCE [LARGE SCALE GENOMIC DNA]</scope>
    <source>
        <strain evidence="4 5">NL8</strain>
    </source>
</reference>
<keyword evidence="1" id="KW-0547">Nucleotide-binding</keyword>
<comment type="caution">
    <text evidence="4">The sequence shown here is derived from an EMBL/GenBank/DDBJ whole genome shotgun (WGS) entry which is preliminary data.</text>
</comment>
<protein>
    <submittedName>
        <fullName evidence="4">AAA family ATPase</fullName>
    </submittedName>
</protein>
<dbReference type="InterPro" id="IPR027417">
    <property type="entry name" value="P-loop_NTPase"/>
</dbReference>
<evidence type="ECO:0000256" key="2">
    <source>
        <dbReference type="ARBA" id="ARBA00022840"/>
    </source>
</evidence>
<dbReference type="EMBL" id="JAAFYZ010000302">
    <property type="protein sequence ID" value="MBS2553941.1"/>
    <property type="molecule type" value="Genomic_DNA"/>
</dbReference>
<evidence type="ECO:0000259" key="3">
    <source>
        <dbReference type="Pfam" id="PF13191"/>
    </source>
</evidence>
<keyword evidence="2" id="KW-0067">ATP-binding</keyword>
<evidence type="ECO:0000313" key="4">
    <source>
        <dbReference type="EMBL" id="MBS2553941.1"/>
    </source>
</evidence>
<sequence>MERRNDVGTASTVHGRTAELHVIGQLVTSAASGLRAVLVTGEPGIGKSTLLEAGVALAHQHHLLTLTARGTPADGQRSFGGLAELLRPLGAGVLDGLPEPQRVALDVALGPAGAEPSMGPTSPVGPREIAAGLLAILRRLGPALIVIDDLSWLDLATLDALRFALRRIGEGRLRVLASRRTAGVIEDPLPRPAADDVLPAGTYETLALGPADPATIQDLLVERHQLQLAPPILANVIEQAGGNPFWALEIGAALAQAPGLDGELQTLPIPPTLSALVATRLAKLPSEVVQALLVVAALPQPSPALAVRALQTQVAHPEAAVDDAVASGAVTAEGSQLRPAHPLLGSVALNSLTAEQRRSLYQRLATTVTDPEQRARHLVRATEPGPDAATAAAIDAGVAVAEARGALAAAAELAELAVGFTACADLGSVGVG</sequence>
<proteinExistence type="predicted"/>
<dbReference type="InterPro" id="IPR041664">
    <property type="entry name" value="AAA_16"/>
</dbReference>
<dbReference type="Proteomes" id="UP000730482">
    <property type="component" value="Unassembled WGS sequence"/>
</dbReference>
<dbReference type="Pfam" id="PF13191">
    <property type="entry name" value="AAA_16"/>
    <property type="match status" value="1"/>
</dbReference>
<evidence type="ECO:0000313" key="5">
    <source>
        <dbReference type="Proteomes" id="UP000730482"/>
    </source>
</evidence>
<accession>A0ABS5L6I1</accession>